<dbReference type="EMBL" id="CP021524">
    <property type="protein sequence ID" value="ARW10024.1"/>
    <property type="molecule type" value="Genomic_DNA"/>
</dbReference>
<evidence type="ECO:0000313" key="2">
    <source>
        <dbReference type="Proteomes" id="UP000195633"/>
    </source>
</evidence>
<dbReference type="GeneID" id="66351638"/>
<proteinExistence type="predicted"/>
<accession>A0A1Y0UX11</accession>
<organism evidence="1 2">
    <name type="scientific">Acetobacter ascendens</name>
    <dbReference type="NCBI Taxonomy" id="481146"/>
    <lineage>
        <taxon>Bacteria</taxon>
        <taxon>Pseudomonadati</taxon>
        <taxon>Pseudomonadota</taxon>
        <taxon>Alphaproteobacteria</taxon>
        <taxon>Acetobacterales</taxon>
        <taxon>Acetobacteraceae</taxon>
        <taxon>Acetobacter</taxon>
    </lineage>
</organism>
<gene>
    <name evidence="1" type="ORF">S101447_00922</name>
</gene>
<sequence length="169" mass="18799">MRTRGEQVSDIINVMRNSSSDIDVVCVVNKVITEAEQRGYERAQAECAADTRRLDWLDKVEREETGNIRLYATLREDWVLLTDGDVSRMGDGETVREAIDAAMGVWEMTDARIDAATKAHIVPHNIPPDRMRVAKITLRCWKGGAISDEDAIGMIVCAVAQPPTKEATL</sequence>
<protein>
    <submittedName>
        <fullName evidence="1">Uncharacterized protein</fullName>
    </submittedName>
</protein>
<dbReference type="RefSeq" id="WP_019087815.1">
    <property type="nucleotide sequence ID" value="NZ_CP021524.1"/>
</dbReference>
<name>A0A1Y0UX11_9PROT</name>
<evidence type="ECO:0000313" key="1">
    <source>
        <dbReference type="EMBL" id="ARW10024.1"/>
    </source>
</evidence>
<dbReference type="AlphaFoldDB" id="A0A1Y0UX11"/>
<dbReference type="Proteomes" id="UP000195633">
    <property type="component" value="Chromosome"/>
</dbReference>
<reference evidence="1 2" key="1">
    <citation type="submission" date="2017-05" db="EMBL/GenBank/DDBJ databases">
        <title>Genome sequence of Acetobacter pasteurianus subsp. ascendens strain SRCM101447.</title>
        <authorList>
            <person name="Cho S.H."/>
        </authorList>
    </citation>
    <scope>NUCLEOTIDE SEQUENCE [LARGE SCALE GENOMIC DNA]</scope>
    <source>
        <strain evidence="1 2">SRCM101447</strain>
    </source>
</reference>